<keyword evidence="10" id="KW-1185">Reference proteome</keyword>
<feature type="transmembrane region" description="Helical" evidence="7">
    <location>
        <begin position="225"/>
        <end position="246"/>
    </location>
</feature>
<comment type="similarity">
    <text evidence="5">Belongs to the SAT4 family.</text>
</comment>
<evidence type="ECO:0000313" key="9">
    <source>
        <dbReference type="EMBL" id="KAF2637566.1"/>
    </source>
</evidence>
<reference evidence="9" key="1">
    <citation type="journal article" date="2020" name="Stud. Mycol.">
        <title>101 Dothideomycetes genomes: a test case for predicting lifestyles and emergence of pathogens.</title>
        <authorList>
            <person name="Haridas S."/>
            <person name="Albert R."/>
            <person name="Binder M."/>
            <person name="Bloem J."/>
            <person name="Labutti K."/>
            <person name="Salamov A."/>
            <person name="Andreopoulos B."/>
            <person name="Baker S."/>
            <person name="Barry K."/>
            <person name="Bills G."/>
            <person name="Bluhm B."/>
            <person name="Cannon C."/>
            <person name="Castanera R."/>
            <person name="Culley D."/>
            <person name="Daum C."/>
            <person name="Ezra D."/>
            <person name="Gonzalez J."/>
            <person name="Henrissat B."/>
            <person name="Kuo A."/>
            <person name="Liang C."/>
            <person name="Lipzen A."/>
            <person name="Lutzoni F."/>
            <person name="Magnuson J."/>
            <person name="Mondo S."/>
            <person name="Nolan M."/>
            <person name="Ohm R."/>
            <person name="Pangilinan J."/>
            <person name="Park H.-J."/>
            <person name="Ramirez L."/>
            <person name="Alfaro M."/>
            <person name="Sun H."/>
            <person name="Tritt A."/>
            <person name="Yoshinaga Y."/>
            <person name="Zwiers L.-H."/>
            <person name="Turgeon B."/>
            <person name="Goodwin S."/>
            <person name="Spatafora J."/>
            <person name="Crous P."/>
            <person name="Grigoriev I."/>
        </authorList>
    </citation>
    <scope>NUCLEOTIDE SEQUENCE</scope>
    <source>
        <strain evidence="9">CBS 473.64</strain>
    </source>
</reference>
<keyword evidence="2 7" id="KW-0812">Transmembrane</keyword>
<feature type="transmembrane region" description="Helical" evidence="7">
    <location>
        <begin position="258"/>
        <end position="276"/>
    </location>
</feature>
<feature type="transmembrane region" description="Helical" evidence="7">
    <location>
        <begin position="62"/>
        <end position="82"/>
    </location>
</feature>
<dbReference type="Proteomes" id="UP000799753">
    <property type="component" value="Unassembled WGS sequence"/>
</dbReference>
<dbReference type="Pfam" id="PF20684">
    <property type="entry name" value="Fung_rhodopsin"/>
    <property type="match status" value="1"/>
</dbReference>
<dbReference type="OrthoDB" id="3934549at2759"/>
<proteinExistence type="inferred from homology"/>
<evidence type="ECO:0000259" key="8">
    <source>
        <dbReference type="Pfam" id="PF20684"/>
    </source>
</evidence>
<evidence type="ECO:0000256" key="3">
    <source>
        <dbReference type="ARBA" id="ARBA00022989"/>
    </source>
</evidence>
<evidence type="ECO:0000256" key="6">
    <source>
        <dbReference type="SAM" id="MobiDB-lite"/>
    </source>
</evidence>
<dbReference type="EMBL" id="MU006793">
    <property type="protein sequence ID" value="KAF2637566.1"/>
    <property type="molecule type" value="Genomic_DNA"/>
</dbReference>
<evidence type="ECO:0000256" key="4">
    <source>
        <dbReference type="ARBA" id="ARBA00023136"/>
    </source>
</evidence>
<feature type="transmembrane region" description="Helical" evidence="7">
    <location>
        <begin position="296"/>
        <end position="316"/>
    </location>
</feature>
<evidence type="ECO:0000256" key="5">
    <source>
        <dbReference type="ARBA" id="ARBA00038359"/>
    </source>
</evidence>
<organism evidence="9 10">
    <name type="scientific">Massarina eburnea CBS 473.64</name>
    <dbReference type="NCBI Taxonomy" id="1395130"/>
    <lineage>
        <taxon>Eukaryota</taxon>
        <taxon>Fungi</taxon>
        <taxon>Dikarya</taxon>
        <taxon>Ascomycota</taxon>
        <taxon>Pezizomycotina</taxon>
        <taxon>Dothideomycetes</taxon>
        <taxon>Pleosporomycetidae</taxon>
        <taxon>Pleosporales</taxon>
        <taxon>Massarineae</taxon>
        <taxon>Massarinaceae</taxon>
        <taxon>Massarina</taxon>
    </lineage>
</organism>
<dbReference type="InterPro" id="IPR052337">
    <property type="entry name" value="SAT4-like"/>
</dbReference>
<feature type="transmembrane region" description="Helical" evidence="7">
    <location>
        <begin position="102"/>
        <end position="127"/>
    </location>
</feature>
<dbReference type="GO" id="GO:0016020">
    <property type="term" value="C:membrane"/>
    <property type="evidence" value="ECO:0007669"/>
    <property type="project" value="UniProtKB-SubCell"/>
</dbReference>
<dbReference type="InterPro" id="IPR049326">
    <property type="entry name" value="Rhodopsin_dom_fungi"/>
</dbReference>
<evidence type="ECO:0000256" key="2">
    <source>
        <dbReference type="ARBA" id="ARBA00022692"/>
    </source>
</evidence>
<name>A0A6A6RQ91_9PLEO</name>
<sequence>MSDLVPVPDRALTGKGEASDENKTTDKRRVVTTFEWKLVRHVYSSSCTWSPSEILEMAENNATTVVGTMWTLNTVALVAIVARTYLKFQHGRAIAADDGMLWFSWCLLTIYTALTHVSTTYGLGYHFHDIPDEDLMPANKFLTIGEFFAVLALQASKTSFGITLLRLVTQRNLKWAIWFIIVTLNIVMGLDAIFVFASCTPTEKIWDPTLAGKCWKPEAVVNVSIFAGVYSGVMDLLLAVIPIFILKPLKMGVREKQAICFAMSLGIFAGIAAFVKSGYIPQLGRRDDVTFSSHRILIWAAAEASITIIATCVPYFRLTICHRAGTHPARGYEIQDEELHMSRVVLNLKDANGSSTEWTGLCEGKKVAVPEKVKRASGIMISNHSKSMSAGAESWDVHTDHLADSKS</sequence>
<evidence type="ECO:0000256" key="1">
    <source>
        <dbReference type="ARBA" id="ARBA00004141"/>
    </source>
</evidence>
<feature type="region of interest" description="Disordered" evidence="6">
    <location>
        <begin position="1"/>
        <end position="24"/>
    </location>
</feature>
<feature type="domain" description="Rhodopsin" evidence="8">
    <location>
        <begin position="82"/>
        <end position="318"/>
    </location>
</feature>
<gene>
    <name evidence="9" type="ORF">P280DRAFT_509768</name>
</gene>
<keyword evidence="4 7" id="KW-0472">Membrane</keyword>
<evidence type="ECO:0000256" key="7">
    <source>
        <dbReference type="SAM" id="Phobius"/>
    </source>
</evidence>
<accession>A0A6A6RQ91</accession>
<comment type="subcellular location">
    <subcellularLocation>
        <location evidence="1">Membrane</location>
        <topology evidence="1">Multi-pass membrane protein</topology>
    </subcellularLocation>
</comment>
<dbReference type="PANTHER" id="PTHR33048">
    <property type="entry name" value="PTH11-LIKE INTEGRAL MEMBRANE PROTEIN (AFU_ORTHOLOGUE AFUA_5G11245)"/>
    <property type="match status" value="1"/>
</dbReference>
<dbReference type="PANTHER" id="PTHR33048:SF42">
    <property type="entry name" value="INTEGRAL MEMBRANE PROTEIN"/>
    <property type="match status" value="1"/>
</dbReference>
<keyword evidence="3 7" id="KW-1133">Transmembrane helix</keyword>
<evidence type="ECO:0000313" key="10">
    <source>
        <dbReference type="Proteomes" id="UP000799753"/>
    </source>
</evidence>
<feature type="transmembrane region" description="Helical" evidence="7">
    <location>
        <begin position="175"/>
        <end position="197"/>
    </location>
</feature>
<feature type="transmembrane region" description="Helical" evidence="7">
    <location>
        <begin position="147"/>
        <end position="168"/>
    </location>
</feature>
<protein>
    <recommendedName>
        <fullName evidence="8">Rhodopsin domain-containing protein</fullName>
    </recommendedName>
</protein>
<dbReference type="AlphaFoldDB" id="A0A6A6RQ91"/>